<dbReference type="Pfam" id="PF07702">
    <property type="entry name" value="UTRA"/>
    <property type="match status" value="1"/>
</dbReference>
<dbReference type="STRING" id="419479.SAMN04488563_4973"/>
<keyword evidence="3" id="KW-0804">Transcription</keyword>
<evidence type="ECO:0000313" key="6">
    <source>
        <dbReference type="Proteomes" id="UP000182977"/>
    </source>
</evidence>
<dbReference type="PANTHER" id="PTHR44846">
    <property type="entry name" value="MANNOSYL-D-GLYCERATE TRANSPORT/METABOLISM SYSTEM REPRESSOR MNGR-RELATED"/>
    <property type="match status" value="1"/>
</dbReference>
<dbReference type="RefSeq" id="WP_052763173.1">
    <property type="nucleotide sequence ID" value="NZ_LBMC01000077.1"/>
</dbReference>
<sequence>MLTRLAQQLAATLEAQILDGRWKVGDRLPPERDLAGQHQVSRTVVREALEDLERSGLILRHQGRGTFVAPRRLEQSLLGHFSIVESLRASGKAVSTRLLDERVVPASPSTARDLDVEVGADVLHIERLRLADRVPFMVERTWLPLTRLPGLDALDLTERSLYEALRTEYGVVLERAVESFEPVLLTTYEAESLERPAGSPALLLLRTTFDARDVPAEAARAVLRADLVRPLVERKVHEPVRF</sequence>
<evidence type="ECO:0000313" key="5">
    <source>
        <dbReference type="EMBL" id="SDU75461.1"/>
    </source>
</evidence>
<name>A0A1H2L4E6_9ACTN</name>
<protein>
    <submittedName>
        <fullName evidence="5">Transcriptional regulator, GntR family</fullName>
    </submittedName>
</protein>
<evidence type="ECO:0000256" key="1">
    <source>
        <dbReference type="ARBA" id="ARBA00023015"/>
    </source>
</evidence>
<dbReference type="GO" id="GO:0003700">
    <property type="term" value="F:DNA-binding transcription factor activity"/>
    <property type="evidence" value="ECO:0007669"/>
    <property type="project" value="InterPro"/>
</dbReference>
<dbReference type="InterPro" id="IPR036388">
    <property type="entry name" value="WH-like_DNA-bd_sf"/>
</dbReference>
<dbReference type="GO" id="GO:0045892">
    <property type="term" value="P:negative regulation of DNA-templated transcription"/>
    <property type="evidence" value="ECO:0007669"/>
    <property type="project" value="TreeGrafter"/>
</dbReference>
<keyword evidence="6" id="KW-1185">Reference proteome</keyword>
<dbReference type="AlphaFoldDB" id="A0A1H2L4E6"/>
<keyword evidence="1" id="KW-0805">Transcription regulation</keyword>
<dbReference type="InterPro" id="IPR036390">
    <property type="entry name" value="WH_DNA-bd_sf"/>
</dbReference>
<dbReference type="InterPro" id="IPR028978">
    <property type="entry name" value="Chorismate_lyase_/UTRA_dom_sf"/>
</dbReference>
<dbReference type="EMBL" id="LT629791">
    <property type="protein sequence ID" value="SDU75461.1"/>
    <property type="molecule type" value="Genomic_DNA"/>
</dbReference>
<gene>
    <name evidence="5" type="ORF">SAMN04488563_4973</name>
</gene>
<dbReference type="InterPro" id="IPR011663">
    <property type="entry name" value="UTRA"/>
</dbReference>
<dbReference type="PROSITE" id="PS50949">
    <property type="entry name" value="HTH_GNTR"/>
    <property type="match status" value="1"/>
</dbReference>
<dbReference type="SMART" id="SM00866">
    <property type="entry name" value="UTRA"/>
    <property type="match status" value="1"/>
</dbReference>
<dbReference type="Gene3D" id="1.10.10.10">
    <property type="entry name" value="Winged helix-like DNA-binding domain superfamily/Winged helix DNA-binding domain"/>
    <property type="match status" value="1"/>
</dbReference>
<feature type="domain" description="HTH gntR-type" evidence="4">
    <location>
        <begin position="3"/>
        <end position="71"/>
    </location>
</feature>
<dbReference type="Pfam" id="PF00392">
    <property type="entry name" value="GntR"/>
    <property type="match status" value="1"/>
</dbReference>
<dbReference type="InterPro" id="IPR000524">
    <property type="entry name" value="Tscrpt_reg_HTH_GntR"/>
</dbReference>
<dbReference type="InterPro" id="IPR050679">
    <property type="entry name" value="Bact_HTH_transcr_reg"/>
</dbReference>
<dbReference type="OrthoDB" id="7363114at2"/>
<evidence type="ECO:0000256" key="2">
    <source>
        <dbReference type="ARBA" id="ARBA00023125"/>
    </source>
</evidence>
<dbReference type="Gene3D" id="3.40.1410.10">
    <property type="entry name" value="Chorismate lyase-like"/>
    <property type="match status" value="1"/>
</dbReference>
<organism evidence="5 6">
    <name type="scientific">Jiangella alkaliphila</name>
    <dbReference type="NCBI Taxonomy" id="419479"/>
    <lineage>
        <taxon>Bacteria</taxon>
        <taxon>Bacillati</taxon>
        <taxon>Actinomycetota</taxon>
        <taxon>Actinomycetes</taxon>
        <taxon>Jiangellales</taxon>
        <taxon>Jiangellaceae</taxon>
        <taxon>Jiangella</taxon>
    </lineage>
</organism>
<evidence type="ECO:0000259" key="4">
    <source>
        <dbReference type="PROSITE" id="PS50949"/>
    </source>
</evidence>
<accession>A0A1H2L4E6</accession>
<dbReference type="SUPFAM" id="SSF46785">
    <property type="entry name" value="Winged helix' DNA-binding domain"/>
    <property type="match status" value="1"/>
</dbReference>
<keyword evidence="2" id="KW-0238">DNA-binding</keyword>
<proteinExistence type="predicted"/>
<dbReference type="PRINTS" id="PR00035">
    <property type="entry name" value="HTHGNTR"/>
</dbReference>
<dbReference type="SMART" id="SM00345">
    <property type="entry name" value="HTH_GNTR"/>
    <property type="match status" value="1"/>
</dbReference>
<dbReference type="Proteomes" id="UP000182977">
    <property type="component" value="Chromosome I"/>
</dbReference>
<evidence type="ECO:0000256" key="3">
    <source>
        <dbReference type="ARBA" id="ARBA00023163"/>
    </source>
</evidence>
<reference evidence="6" key="1">
    <citation type="submission" date="2016-10" db="EMBL/GenBank/DDBJ databases">
        <authorList>
            <person name="Varghese N."/>
            <person name="Submissions S."/>
        </authorList>
    </citation>
    <scope>NUCLEOTIDE SEQUENCE [LARGE SCALE GENOMIC DNA]</scope>
    <source>
        <strain evidence="6">DSM 45079</strain>
    </source>
</reference>
<dbReference type="PANTHER" id="PTHR44846:SF1">
    <property type="entry name" value="MANNOSYL-D-GLYCERATE TRANSPORT_METABOLISM SYSTEM REPRESSOR MNGR-RELATED"/>
    <property type="match status" value="1"/>
</dbReference>
<dbReference type="GO" id="GO:0003677">
    <property type="term" value="F:DNA binding"/>
    <property type="evidence" value="ECO:0007669"/>
    <property type="project" value="UniProtKB-KW"/>
</dbReference>
<dbReference type="SUPFAM" id="SSF64288">
    <property type="entry name" value="Chorismate lyase-like"/>
    <property type="match status" value="1"/>
</dbReference>
<dbReference type="CDD" id="cd07377">
    <property type="entry name" value="WHTH_GntR"/>
    <property type="match status" value="1"/>
</dbReference>